<feature type="transmembrane region" description="Helical" evidence="1">
    <location>
        <begin position="56"/>
        <end position="75"/>
    </location>
</feature>
<keyword evidence="1" id="KW-1133">Transmembrane helix</keyword>
<evidence type="ECO:0000313" key="3">
    <source>
        <dbReference type="Proteomes" id="UP000249016"/>
    </source>
</evidence>
<keyword evidence="1" id="KW-0812">Transmembrane</keyword>
<gene>
    <name evidence="2" type="ORF">HMF3257_28620</name>
</gene>
<protein>
    <recommendedName>
        <fullName evidence="4">DUF3325 domain-containing protein</fullName>
    </recommendedName>
</protein>
<keyword evidence="1" id="KW-0472">Membrane</keyword>
<feature type="transmembrane region" description="Helical" evidence="1">
    <location>
        <begin position="32"/>
        <end position="49"/>
    </location>
</feature>
<accession>A0A327NR79</accession>
<sequence>MISFYLFLTGTYLYYCQSKYFPSELYKFRTSWSSWLASAFFGIGTMLFVRAEGWISGLLVAVCALSLSLMLIQFTAVLGKAYFYCLVALAHGLVLIDLFF</sequence>
<evidence type="ECO:0000313" key="2">
    <source>
        <dbReference type="EMBL" id="RAI77163.1"/>
    </source>
</evidence>
<proteinExistence type="predicted"/>
<dbReference type="Proteomes" id="UP000249016">
    <property type="component" value="Unassembled WGS sequence"/>
</dbReference>
<dbReference type="RefSeq" id="WP_111347442.1">
    <property type="nucleotide sequence ID" value="NZ_WPIM01000001.1"/>
</dbReference>
<dbReference type="AlphaFoldDB" id="A0A327NR79"/>
<organism evidence="2 3">
    <name type="scientific">Spirosoma telluris</name>
    <dbReference type="NCBI Taxonomy" id="2183553"/>
    <lineage>
        <taxon>Bacteria</taxon>
        <taxon>Pseudomonadati</taxon>
        <taxon>Bacteroidota</taxon>
        <taxon>Cytophagia</taxon>
        <taxon>Cytophagales</taxon>
        <taxon>Cytophagaceae</taxon>
        <taxon>Spirosoma</taxon>
    </lineage>
</organism>
<name>A0A327NR79_9BACT</name>
<evidence type="ECO:0000256" key="1">
    <source>
        <dbReference type="SAM" id="Phobius"/>
    </source>
</evidence>
<evidence type="ECO:0008006" key="4">
    <source>
        <dbReference type="Google" id="ProtNLM"/>
    </source>
</evidence>
<comment type="caution">
    <text evidence="2">The sequence shown here is derived from an EMBL/GenBank/DDBJ whole genome shotgun (WGS) entry which is preliminary data.</text>
</comment>
<reference evidence="2 3" key="1">
    <citation type="submission" date="2018-06" db="EMBL/GenBank/DDBJ databases">
        <title>Spirosoma sp. HMF3257 Genome sequencing and assembly.</title>
        <authorList>
            <person name="Kang H."/>
            <person name="Cha I."/>
            <person name="Kim H."/>
            <person name="Kang J."/>
            <person name="Joh K."/>
        </authorList>
    </citation>
    <scope>NUCLEOTIDE SEQUENCE [LARGE SCALE GENOMIC DNA]</scope>
    <source>
        <strain evidence="2 3">HMF3257</strain>
    </source>
</reference>
<dbReference type="EMBL" id="QLII01000001">
    <property type="protein sequence ID" value="RAI77163.1"/>
    <property type="molecule type" value="Genomic_DNA"/>
</dbReference>
<keyword evidence="3" id="KW-1185">Reference proteome</keyword>